<feature type="transmembrane region" description="Helical" evidence="8">
    <location>
        <begin position="118"/>
        <end position="143"/>
    </location>
</feature>
<evidence type="ECO:0000256" key="5">
    <source>
        <dbReference type="ARBA" id="ARBA00022692"/>
    </source>
</evidence>
<dbReference type="PANTHER" id="PTHR30574">
    <property type="entry name" value="INNER MEMBRANE PROTEIN YEDE"/>
    <property type="match status" value="1"/>
</dbReference>
<reference evidence="9 10" key="1">
    <citation type="journal article" date="2010" name="Cell">
        <title>The genome of Naegleria gruberi illuminates early eukaryotic versatility.</title>
        <authorList>
            <person name="Fritz-Laylin L.K."/>
            <person name="Prochnik S.E."/>
            <person name="Ginger M.L."/>
            <person name="Dacks J.B."/>
            <person name="Carpenter M.L."/>
            <person name="Field M.C."/>
            <person name="Kuo A."/>
            <person name="Paredez A."/>
            <person name="Chapman J."/>
            <person name="Pham J."/>
            <person name="Shu S."/>
            <person name="Neupane R."/>
            <person name="Cipriano M."/>
            <person name="Mancuso J."/>
            <person name="Tu H."/>
            <person name="Salamov A."/>
            <person name="Lindquist E."/>
            <person name="Shapiro H."/>
            <person name="Lucas S."/>
            <person name="Grigoriev I.V."/>
            <person name="Cande W.Z."/>
            <person name="Fulton C."/>
            <person name="Rokhsar D.S."/>
            <person name="Dawson S.C."/>
        </authorList>
    </citation>
    <scope>NUCLEOTIDE SEQUENCE [LARGE SCALE GENOMIC DNA]</scope>
    <source>
        <strain evidence="9 10">NEG-M</strain>
    </source>
</reference>
<name>D2V5B8_NAEGR</name>
<keyword evidence="7 8" id="KW-0472">Membrane</keyword>
<dbReference type="OMA" id="RRSMIGI"/>
<feature type="transmembrane region" description="Helical" evidence="8">
    <location>
        <begin position="298"/>
        <end position="315"/>
    </location>
</feature>
<dbReference type="eggNOG" id="ENOG502S5TV">
    <property type="taxonomic scope" value="Eukaryota"/>
</dbReference>
<dbReference type="AlphaFoldDB" id="D2V5B8"/>
<dbReference type="GeneID" id="8849553"/>
<feature type="transmembrane region" description="Helical" evidence="8">
    <location>
        <begin position="335"/>
        <end position="355"/>
    </location>
</feature>
<accession>D2V5B8</accession>
<dbReference type="OrthoDB" id="10254418at2759"/>
<dbReference type="VEuPathDB" id="AmoebaDB:NAEGRDRAFT_63765"/>
<dbReference type="Pfam" id="PF04143">
    <property type="entry name" value="Sulf_transp"/>
    <property type="match status" value="1"/>
</dbReference>
<feature type="transmembrane region" description="Helical" evidence="8">
    <location>
        <begin position="51"/>
        <end position="73"/>
    </location>
</feature>
<dbReference type="GO" id="GO:0005886">
    <property type="term" value="C:plasma membrane"/>
    <property type="evidence" value="ECO:0007669"/>
    <property type="project" value="UniProtKB-SubCell"/>
</dbReference>
<dbReference type="STRING" id="5762.D2V5B8"/>
<dbReference type="RefSeq" id="XP_002680827.1">
    <property type="nucleotide sequence ID" value="XM_002680781.1"/>
</dbReference>
<protein>
    <submittedName>
        <fullName evidence="9">Predicted protein</fullName>
    </submittedName>
</protein>
<evidence type="ECO:0000256" key="7">
    <source>
        <dbReference type="ARBA" id="ARBA00023136"/>
    </source>
</evidence>
<organism evidence="10">
    <name type="scientific">Naegleria gruberi</name>
    <name type="common">Amoeba</name>
    <dbReference type="NCBI Taxonomy" id="5762"/>
    <lineage>
        <taxon>Eukaryota</taxon>
        <taxon>Discoba</taxon>
        <taxon>Heterolobosea</taxon>
        <taxon>Tetramitia</taxon>
        <taxon>Eutetramitia</taxon>
        <taxon>Vahlkampfiidae</taxon>
        <taxon>Naegleria</taxon>
    </lineage>
</organism>
<dbReference type="InParanoid" id="D2V5B8"/>
<gene>
    <name evidence="9" type="ORF">NAEGRDRAFT_63765</name>
</gene>
<dbReference type="Proteomes" id="UP000006671">
    <property type="component" value="Unassembled WGS sequence"/>
</dbReference>
<keyword evidence="6 8" id="KW-1133">Transmembrane helix</keyword>
<evidence type="ECO:0000256" key="2">
    <source>
        <dbReference type="ARBA" id="ARBA00022448"/>
    </source>
</evidence>
<keyword evidence="5 8" id="KW-0812">Transmembrane</keyword>
<keyword evidence="2" id="KW-0813">Transport</keyword>
<keyword evidence="3" id="KW-1003">Cell membrane</keyword>
<evidence type="ECO:0000256" key="8">
    <source>
        <dbReference type="SAM" id="Phobius"/>
    </source>
</evidence>
<evidence type="ECO:0000313" key="9">
    <source>
        <dbReference type="EMBL" id="EFC48083.1"/>
    </source>
</evidence>
<sequence>MSSSSCTNSIATSVGIPQGLAFGIILQKSRMSAPENIKNQMYLKDWTMMKTFLSASGTSTISLGLLNLFNLATLAPFNINWRGNIIGGLIMGTGLTLGGACPGTVLAQIGEGVTSSPYTLLGGLLGAISYGSIINIPSIQGILQSKEVSGSFNTINGLLNQPMWSIALPFGSCLIGIALLLEKLFPTPKYQSSNNKNDRNLMKMKQWNPILSGIALGSLQIPVNLFVKTYLGTSSAFVTAASFLTRYLPVNQSYFDKYALSAGPKYVWQLISDISIITGSYISSIMGNTRVQPKKLTLNEKLMAIASGFLLLFGARCANGCTSGHGLSQMANLSFAGLLTIASMMASGIGLGVTLSKLQSSNK</sequence>
<keyword evidence="10" id="KW-1185">Reference proteome</keyword>
<evidence type="ECO:0000313" key="10">
    <source>
        <dbReference type="Proteomes" id="UP000006671"/>
    </source>
</evidence>
<dbReference type="PANTHER" id="PTHR30574:SF1">
    <property type="entry name" value="SULPHUR TRANSPORT DOMAIN-CONTAINING PROTEIN"/>
    <property type="match status" value="1"/>
</dbReference>
<keyword evidence="4" id="KW-0997">Cell inner membrane</keyword>
<comment type="subcellular location">
    <subcellularLocation>
        <location evidence="1">Cell inner membrane</location>
        <topology evidence="1">Multi-pass membrane protein</topology>
    </subcellularLocation>
</comment>
<feature type="transmembrane region" description="Helical" evidence="8">
    <location>
        <begin position="163"/>
        <end position="185"/>
    </location>
</feature>
<dbReference type="KEGG" id="ngr:NAEGRDRAFT_63765"/>
<evidence type="ECO:0000256" key="1">
    <source>
        <dbReference type="ARBA" id="ARBA00004429"/>
    </source>
</evidence>
<dbReference type="EMBL" id="GG738852">
    <property type="protein sequence ID" value="EFC48083.1"/>
    <property type="molecule type" value="Genomic_DNA"/>
</dbReference>
<feature type="transmembrane region" description="Helical" evidence="8">
    <location>
        <begin position="85"/>
        <end position="106"/>
    </location>
</feature>
<dbReference type="InterPro" id="IPR007272">
    <property type="entry name" value="Sulf_transp_TsuA/YedE"/>
</dbReference>
<evidence type="ECO:0000256" key="6">
    <source>
        <dbReference type="ARBA" id="ARBA00022989"/>
    </source>
</evidence>
<evidence type="ECO:0000256" key="4">
    <source>
        <dbReference type="ARBA" id="ARBA00022519"/>
    </source>
</evidence>
<evidence type="ECO:0000256" key="3">
    <source>
        <dbReference type="ARBA" id="ARBA00022475"/>
    </source>
</evidence>
<proteinExistence type="predicted"/>